<evidence type="ECO:0000313" key="1">
    <source>
        <dbReference type="EMBL" id="AZQ63945.1"/>
    </source>
</evidence>
<organism evidence="1 2">
    <name type="scientific">Flammeovirga pectinis</name>
    <dbReference type="NCBI Taxonomy" id="2494373"/>
    <lineage>
        <taxon>Bacteria</taxon>
        <taxon>Pseudomonadati</taxon>
        <taxon>Bacteroidota</taxon>
        <taxon>Cytophagia</taxon>
        <taxon>Cytophagales</taxon>
        <taxon>Flammeovirgaceae</taxon>
        <taxon>Flammeovirga</taxon>
    </lineage>
</organism>
<dbReference type="Gene3D" id="3.40.30.10">
    <property type="entry name" value="Glutaredoxin"/>
    <property type="match status" value="1"/>
</dbReference>
<dbReference type="Proteomes" id="UP000267268">
    <property type="component" value="Chromosome 1"/>
</dbReference>
<dbReference type="AlphaFoldDB" id="A0A3Q9FT93"/>
<reference evidence="1 2" key="1">
    <citation type="submission" date="2018-12" db="EMBL/GenBank/DDBJ databases">
        <title>Flammeovirga pectinis sp. nov., isolated from the gut of the Korean scallop, Patinopecten yessoensis.</title>
        <authorList>
            <person name="Bae J.-W."/>
            <person name="Jeong Y.-S."/>
            <person name="Kang W."/>
        </authorList>
    </citation>
    <scope>NUCLEOTIDE SEQUENCE [LARGE SCALE GENOMIC DNA]</scope>
    <source>
        <strain evidence="1 2">L12M1</strain>
    </source>
</reference>
<proteinExistence type="predicted"/>
<sequence>MRMHFRIFIIMLLLSSCQQNESDFLKNINSLSLIQVSKSNDFNSDKTIYTFFNTTCHYCQIEIKEIKDNSELEFRDISFILISDENIEVLKEFIKTENLVKINNIKIYKCDELEFFQTFPASKTPTSWVIENNKCIYRELGWTPMKKLLSKFKE</sequence>
<keyword evidence="2" id="KW-1185">Reference proteome</keyword>
<accession>A0A3Q9FT93</accession>
<protein>
    <submittedName>
        <fullName evidence="1">Redoxin domain-containing protein</fullName>
    </submittedName>
</protein>
<evidence type="ECO:0000313" key="2">
    <source>
        <dbReference type="Proteomes" id="UP000267268"/>
    </source>
</evidence>
<dbReference type="PROSITE" id="PS51257">
    <property type="entry name" value="PROKAR_LIPOPROTEIN"/>
    <property type="match status" value="1"/>
</dbReference>
<dbReference type="KEGG" id="fll:EI427_17450"/>
<dbReference type="EMBL" id="CP034562">
    <property type="protein sequence ID" value="AZQ63945.1"/>
    <property type="molecule type" value="Genomic_DNA"/>
</dbReference>
<gene>
    <name evidence="1" type="ORF">EI427_17450</name>
</gene>
<dbReference type="OrthoDB" id="662072at2"/>
<name>A0A3Q9FT93_9BACT</name>
<dbReference type="SUPFAM" id="SSF52833">
    <property type="entry name" value="Thioredoxin-like"/>
    <property type="match status" value="1"/>
</dbReference>
<dbReference type="InterPro" id="IPR036249">
    <property type="entry name" value="Thioredoxin-like_sf"/>
</dbReference>